<organism evidence="1 2">
    <name type="scientific">Blumeria hordei</name>
    <name type="common">Barley powdery mildew</name>
    <name type="synonym">Blumeria graminis f. sp. hordei</name>
    <dbReference type="NCBI Taxonomy" id="2867405"/>
    <lineage>
        <taxon>Eukaryota</taxon>
        <taxon>Fungi</taxon>
        <taxon>Dikarya</taxon>
        <taxon>Ascomycota</taxon>
        <taxon>Pezizomycotina</taxon>
        <taxon>Leotiomycetes</taxon>
        <taxon>Erysiphales</taxon>
        <taxon>Erysiphaceae</taxon>
        <taxon>Blumeria</taxon>
    </lineage>
</organism>
<dbReference type="AlphaFoldDB" id="A0A383UN05"/>
<accession>A0A383UN05</accession>
<dbReference type="VEuPathDB" id="FungiDB:BLGHR1_12453"/>
<name>A0A383UN05_BLUHO</name>
<sequence length="32" mass="3744">MYDPCQLNLLLNWTVNHHSTAENQFKKANLSI</sequence>
<dbReference type="Proteomes" id="UP000275772">
    <property type="component" value="Unassembled WGS sequence"/>
</dbReference>
<evidence type="ECO:0000313" key="2">
    <source>
        <dbReference type="Proteomes" id="UP000275772"/>
    </source>
</evidence>
<evidence type="ECO:0000313" key="1">
    <source>
        <dbReference type="EMBL" id="SZF01683.1"/>
    </source>
</evidence>
<gene>
    <name evidence="1" type="ORF">BLGHR1_12453</name>
</gene>
<protein>
    <submittedName>
        <fullName evidence="1">Uncharacterized protein</fullName>
    </submittedName>
</protein>
<proteinExistence type="predicted"/>
<reference evidence="1 2" key="1">
    <citation type="submission" date="2017-11" db="EMBL/GenBank/DDBJ databases">
        <authorList>
            <person name="Kracher B."/>
        </authorList>
    </citation>
    <scope>NUCLEOTIDE SEQUENCE [LARGE SCALE GENOMIC DNA]</scope>
    <source>
        <strain evidence="1 2">RACE1</strain>
    </source>
</reference>
<dbReference type="EMBL" id="UNSH01000041">
    <property type="protein sequence ID" value="SZF01683.1"/>
    <property type="molecule type" value="Genomic_DNA"/>
</dbReference>